<dbReference type="EMBL" id="CM018032">
    <property type="protein sequence ID" value="KAA8546539.1"/>
    <property type="molecule type" value="Genomic_DNA"/>
</dbReference>
<dbReference type="PANTHER" id="PTHR47481">
    <property type="match status" value="1"/>
</dbReference>
<evidence type="ECO:0000313" key="3">
    <source>
        <dbReference type="Proteomes" id="UP000325577"/>
    </source>
</evidence>
<protein>
    <recommendedName>
        <fullName evidence="4">Retrotransposon gag domain-containing protein</fullName>
    </recommendedName>
</protein>
<reference evidence="2 3" key="1">
    <citation type="submission" date="2019-09" db="EMBL/GenBank/DDBJ databases">
        <title>A chromosome-level genome assembly of the Chinese tupelo Nyssa sinensis.</title>
        <authorList>
            <person name="Yang X."/>
            <person name="Kang M."/>
            <person name="Yang Y."/>
            <person name="Xiong H."/>
            <person name="Wang M."/>
            <person name="Zhang Z."/>
            <person name="Wang Z."/>
            <person name="Wu H."/>
            <person name="Ma T."/>
            <person name="Liu J."/>
            <person name="Xi Z."/>
        </authorList>
    </citation>
    <scope>NUCLEOTIDE SEQUENCE [LARGE SCALE GENOMIC DNA]</scope>
    <source>
        <strain evidence="2">J267</strain>
        <tissue evidence="2">Leaf</tissue>
    </source>
</reference>
<sequence length="242" mass="26313">MGSSRSAINSSLTNTMLAQVLDCNTSHEIWNTLSSLFSACSFAHFMQTQFQLATLKKGSETISEYFHKATALSSTLSAACHPLSPSEFNVYLLAGLGSDYESIVTSITTRLELLSSAQFFSYLLNHESWLAHQTHSLLFASLVFANSTVTQPIPPSYNKGRGRGSRGRGPPTPHSNFFAPLHAQHTKFVINRVILPSPATTALTISPAQFDSMGTIEALESSELQEDHANANSTRRDASGQK</sequence>
<proteinExistence type="predicted"/>
<dbReference type="PANTHER" id="PTHR47481:SF10">
    <property type="entry name" value="COPIA-LIKE POLYPROTEIN_RETROTRANSPOSON"/>
    <property type="match status" value="1"/>
</dbReference>
<organism evidence="2 3">
    <name type="scientific">Nyssa sinensis</name>
    <dbReference type="NCBI Taxonomy" id="561372"/>
    <lineage>
        <taxon>Eukaryota</taxon>
        <taxon>Viridiplantae</taxon>
        <taxon>Streptophyta</taxon>
        <taxon>Embryophyta</taxon>
        <taxon>Tracheophyta</taxon>
        <taxon>Spermatophyta</taxon>
        <taxon>Magnoliopsida</taxon>
        <taxon>eudicotyledons</taxon>
        <taxon>Gunneridae</taxon>
        <taxon>Pentapetalae</taxon>
        <taxon>asterids</taxon>
        <taxon>Cornales</taxon>
        <taxon>Nyssaceae</taxon>
        <taxon>Nyssa</taxon>
    </lineage>
</organism>
<dbReference type="Proteomes" id="UP000325577">
    <property type="component" value="Linkage Group LG1"/>
</dbReference>
<feature type="compositionally biased region" description="Basic and acidic residues" evidence="1">
    <location>
        <begin position="225"/>
        <end position="242"/>
    </location>
</feature>
<dbReference type="AlphaFoldDB" id="A0A5J5BU81"/>
<keyword evidence="3" id="KW-1185">Reference proteome</keyword>
<dbReference type="Pfam" id="PF14223">
    <property type="entry name" value="Retrotran_gag_2"/>
    <property type="match status" value="1"/>
</dbReference>
<dbReference type="OrthoDB" id="1742570at2759"/>
<evidence type="ECO:0000313" key="2">
    <source>
        <dbReference type="EMBL" id="KAA8546539.1"/>
    </source>
</evidence>
<evidence type="ECO:0000256" key="1">
    <source>
        <dbReference type="SAM" id="MobiDB-lite"/>
    </source>
</evidence>
<accession>A0A5J5BU81</accession>
<name>A0A5J5BU81_9ASTE</name>
<evidence type="ECO:0008006" key="4">
    <source>
        <dbReference type="Google" id="ProtNLM"/>
    </source>
</evidence>
<feature type="region of interest" description="Disordered" evidence="1">
    <location>
        <begin position="153"/>
        <end position="177"/>
    </location>
</feature>
<gene>
    <name evidence="2" type="ORF">F0562_002722</name>
</gene>
<feature type="region of interest" description="Disordered" evidence="1">
    <location>
        <begin position="219"/>
        <end position="242"/>
    </location>
</feature>